<evidence type="ECO:0000256" key="7">
    <source>
        <dbReference type="ARBA" id="ARBA00022898"/>
    </source>
</evidence>
<proteinExistence type="inferred from homology"/>
<dbReference type="InterPro" id="IPR015421">
    <property type="entry name" value="PyrdxlP-dep_Trfase_major"/>
</dbReference>
<accession>A0A7D3XX86</accession>
<dbReference type="InterPro" id="IPR015424">
    <property type="entry name" value="PyrdxlP-dep_Trfase"/>
</dbReference>
<protein>
    <recommendedName>
        <fullName evidence="5">Probable cysteine desulfurase</fullName>
        <ecNumber evidence="4">2.8.1.7</ecNumber>
    </recommendedName>
</protein>
<dbReference type="Proteomes" id="UP000500961">
    <property type="component" value="Chromosome"/>
</dbReference>
<dbReference type="Pfam" id="PF00266">
    <property type="entry name" value="Aminotran_5"/>
    <property type="match status" value="1"/>
</dbReference>
<dbReference type="SUPFAM" id="SSF53383">
    <property type="entry name" value="PLP-dependent transferases"/>
    <property type="match status" value="1"/>
</dbReference>
<evidence type="ECO:0000256" key="3">
    <source>
        <dbReference type="ARBA" id="ARBA00010447"/>
    </source>
</evidence>
<dbReference type="PANTHER" id="PTHR43586">
    <property type="entry name" value="CYSTEINE DESULFURASE"/>
    <property type="match status" value="1"/>
</dbReference>
<evidence type="ECO:0000256" key="8">
    <source>
        <dbReference type="ARBA" id="ARBA00050776"/>
    </source>
</evidence>
<comment type="function">
    <text evidence="2">Catalyzes the removal of elemental sulfur and selenium atoms from L-cysteine, L-cystine, L-selenocysteine, and L-selenocystine to produce L-alanine.</text>
</comment>
<feature type="domain" description="Aminotransferase class V" evidence="9">
    <location>
        <begin position="23"/>
        <end position="392"/>
    </location>
</feature>
<comment type="similarity">
    <text evidence="3">Belongs to the class-V pyridoxal-phosphate-dependent aminotransferase family. Csd subfamily.</text>
</comment>
<evidence type="ECO:0000256" key="2">
    <source>
        <dbReference type="ARBA" id="ARBA00002824"/>
    </source>
</evidence>
<evidence type="ECO:0000313" key="11">
    <source>
        <dbReference type="Proteomes" id="UP000500961"/>
    </source>
</evidence>
<evidence type="ECO:0000259" key="9">
    <source>
        <dbReference type="Pfam" id="PF00266"/>
    </source>
</evidence>
<dbReference type="Gene3D" id="3.90.1150.10">
    <property type="entry name" value="Aspartate Aminotransferase, domain 1"/>
    <property type="match status" value="1"/>
</dbReference>
<dbReference type="PIRSF" id="PIRSF005572">
    <property type="entry name" value="NifS"/>
    <property type="match status" value="1"/>
</dbReference>
<dbReference type="EC" id="2.8.1.7" evidence="4"/>
<dbReference type="InterPro" id="IPR016454">
    <property type="entry name" value="Cysteine_dSase"/>
</dbReference>
<gene>
    <name evidence="10" type="ORF">FHG85_01075</name>
</gene>
<name>A0A7D3XX86_9BACT</name>
<keyword evidence="7" id="KW-0663">Pyridoxal phosphate</keyword>
<organism evidence="10 11">
    <name type="scientific">Tenuifilum thalassicum</name>
    <dbReference type="NCBI Taxonomy" id="2590900"/>
    <lineage>
        <taxon>Bacteria</taxon>
        <taxon>Pseudomonadati</taxon>
        <taxon>Bacteroidota</taxon>
        <taxon>Bacteroidia</taxon>
        <taxon>Bacteroidales</taxon>
        <taxon>Tenuifilaceae</taxon>
        <taxon>Tenuifilum</taxon>
    </lineage>
</organism>
<dbReference type="NCBIfam" id="TIGR01979">
    <property type="entry name" value="sufS"/>
    <property type="match status" value="1"/>
</dbReference>
<keyword evidence="6" id="KW-0808">Transferase</keyword>
<dbReference type="CDD" id="cd06453">
    <property type="entry name" value="SufS_like"/>
    <property type="match status" value="1"/>
</dbReference>
<dbReference type="GO" id="GO:0031071">
    <property type="term" value="F:cysteine desulfurase activity"/>
    <property type="evidence" value="ECO:0007669"/>
    <property type="project" value="UniProtKB-EC"/>
</dbReference>
<dbReference type="AlphaFoldDB" id="A0A7D3XX86"/>
<evidence type="ECO:0000256" key="6">
    <source>
        <dbReference type="ARBA" id="ARBA00022679"/>
    </source>
</evidence>
<comment type="catalytic activity">
    <reaction evidence="8">
        <text>(sulfur carrier)-H + L-cysteine = (sulfur carrier)-SH + L-alanine</text>
        <dbReference type="Rhea" id="RHEA:43892"/>
        <dbReference type="Rhea" id="RHEA-COMP:14737"/>
        <dbReference type="Rhea" id="RHEA-COMP:14739"/>
        <dbReference type="ChEBI" id="CHEBI:29917"/>
        <dbReference type="ChEBI" id="CHEBI:35235"/>
        <dbReference type="ChEBI" id="CHEBI:57972"/>
        <dbReference type="ChEBI" id="CHEBI:64428"/>
        <dbReference type="EC" id="2.8.1.7"/>
    </reaction>
</comment>
<evidence type="ECO:0000256" key="4">
    <source>
        <dbReference type="ARBA" id="ARBA00012239"/>
    </source>
</evidence>
<evidence type="ECO:0000313" key="10">
    <source>
        <dbReference type="EMBL" id="QKG81188.1"/>
    </source>
</evidence>
<dbReference type="InterPro" id="IPR000192">
    <property type="entry name" value="Aminotrans_V_dom"/>
</dbReference>
<dbReference type="PANTHER" id="PTHR43586:SF8">
    <property type="entry name" value="CYSTEINE DESULFURASE 1, CHLOROPLASTIC"/>
    <property type="match status" value="1"/>
</dbReference>
<dbReference type="KEGG" id="ttz:FHG85_01075"/>
<comment type="cofactor">
    <cofactor evidence="1">
        <name>pyridoxal 5'-phosphate</name>
        <dbReference type="ChEBI" id="CHEBI:597326"/>
    </cofactor>
</comment>
<dbReference type="InterPro" id="IPR015422">
    <property type="entry name" value="PyrdxlP-dep_Trfase_small"/>
</dbReference>
<dbReference type="InterPro" id="IPR010970">
    <property type="entry name" value="Cys_dSase_SufS"/>
</dbReference>
<keyword evidence="11" id="KW-1185">Reference proteome</keyword>
<dbReference type="GO" id="GO:0030170">
    <property type="term" value="F:pyridoxal phosphate binding"/>
    <property type="evidence" value="ECO:0007669"/>
    <property type="project" value="InterPro"/>
</dbReference>
<sequence>MNIKTLRADFPILSREVYGKPLVYLDNGATTQKPTCVLKTIEKFYNQINSNIHRGVHRLSDESTQEYENAREVVRKFLNARKTSEIIFTSGTTASINLVAYSFGEVFVNQDDEVIVTEMEHHSNIVPWQLLCERKGAKLKVLPFNDAGELELDKLPELITPKTRIITVTHVSNTLGTVNPIAEIVRIAHSHNIPVLVDGAQGVKHGIVDVQEIDADFYAFSGHKIYGPTGIGVLYGKEEWLERMVPWQGGGDMISTVTFEKTTYNELPFKFEAGTANYIGAAGLASALEYYMNFGREKATAYEDELLKYATKRLKEIDGLTIYGNATKKAAIVSFLLKDIHPYDTGMILDKMGIAVRTGNHCTQPVIDHYRIDGTVRASFAFYNTFEEIDILVDALAKVKEMFG</sequence>
<dbReference type="GO" id="GO:0006534">
    <property type="term" value="P:cysteine metabolic process"/>
    <property type="evidence" value="ECO:0007669"/>
    <property type="project" value="InterPro"/>
</dbReference>
<reference evidence="10 11" key="1">
    <citation type="submission" date="2019-07" db="EMBL/GenBank/DDBJ databases">
        <title>Thalassofilum flectens gen. nov., sp. nov., a novel moderate thermophilic anaerobe from a shallow sea hot spring in Kunashir Island (Russia), representing a new family in the order Bacteroidales, and proposal of Thalassofilacea fam. nov.</title>
        <authorList>
            <person name="Kochetkova T.V."/>
            <person name="Podosokorskaya O.A."/>
            <person name="Novikov A."/>
            <person name="Elcheninov A.G."/>
            <person name="Toshchakov S.V."/>
            <person name="Kublanov I.V."/>
        </authorList>
    </citation>
    <scope>NUCLEOTIDE SEQUENCE [LARGE SCALE GENOMIC DNA]</scope>
    <source>
        <strain evidence="10 11">38-H</strain>
    </source>
</reference>
<dbReference type="Gene3D" id="3.40.640.10">
    <property type="entry name" value="Type I PLP-dependent aspartate aminotransferase-like (Major domain)"/>
    <property type="match status" value="1"/>
</dbReference>
<dbReference type="EMBL" id="CP041345">
    <property type="protein sequence ID" value="QKG81188.1"/>
    <property type="molecule type" value="Genomic_DNA"/>
</dbReference>
<evidence type="ECO:0000256" key="1">
    <source>
        <dbReference type="ARBA" id="ARBA00001933"/>
    </source>
</evidence>
<evidence type="ECO:0000256" key="5">
    <source>
        <dbReference type="ARBA" id="ARBA00021850"/>
    </source>
</evidence>